<keyword evidence="2" id="KW-0479">Metal-binding</keyword>
<reference evidence="7 8" key="1">
    <citation type="submission" date="2024-03" db="EMBL/GenBank/DDBJ databases">
        <title>A high-quality draft genome sequence of Diaporthe vaccinii, a causative agent of upright dieback and viscid rot disease in cranberry plants.</title>
        <authorList>
            <person name="Sarrasin M."/>
            <person name="Lang B.F."/>
            <person name="Burger G."/>
        </authorList>
    </citation>
    <scope>NUCLEOTIDE SEQUENCE [LARGE SCALE GENOMIC DNA]</scope>
    <source>
        <strain evidence="7 8">IS7</strain>
    </source>
</reference>
<sequence>MSSHLPYDVVVIPRRPSSARNCPSSGQGAFQSRAHPSSSVYTVYLLEASHMTTASIQEVFSPCSTARDLVTAKSARMSSTTTSGQCLCGKVQVTVTGRPLASFPTLTCHCVSCKRRSGGVASYAFVVLKQNVRFQPEPDPPNPIGPAGGPHKVFVDNDTGSGHPMQRTMCAECGSPICIIESGDPDARCLQFGLFADSQGVDLSACKPALEMFACRRVKWIPELGDDVREKA</sequence>
<dbReference type="EMBL" id="JBAWTH010000139">
    <property type="protein sequence ID" value="KAL2275237.1"/>
    <property type="molecule type" value="Genomic_DNA"/>
</dbReference>
<comment type="similarity">
    <text evidence="1">Belongs to the Gfa family.</text>
</comment>
<dbReference type="PANTHER" id="PTHR33337">
    <property type="entry name" value="GFA DOMAIN-CONTAINING PROTEIN"/>
    <property type="match status" value="1"/>
</dbReference>
<evidence type="ECO:0000259" key="6">
    <source>
        <dbReference type="PROSITE" id="PS51891"/>
    </source>
</evidence>
<keyword evidence="4" id="KW-0456">Lyase</keyword>
<dbReference type="Pfam" id="PF04828">
    <property type="entry name" value="GFA"/>
    <property type="match status" value="1"/>
</dbReference>
<name>A0ABR4DYI5_9PEZI</name>
<dbReference type="SUPFAM" id="SSF51316">
    <property type="entry name" value="Mss4-like"/>
    <property type="match status" value="1"/>
</dbReference>
<evidence type="ECO:0000313" key="7">
    <source>
        <dbReference type="EMBL" id="KAL2275237.1"/>
    </source>
</evidence>
<protein>
    <recommendedName>
        <fullName evidence="6">CENP-V/GFA domain-containing protein</fullName>
    </recommendedName>
</protein>
<accession>A0ABR4DYI5</accession>
<evidence type="ECO:0000313" key="8">
    <source>
        <dbReference type="Proteomes" id="UP001600888"/>
    </source>
</evidence>
<gene>
    <name evidence="7" type="ORF">FJTKL_02181</name>
</gene>
<keyword evidence="8" id="KW-1185">Reference proteome</keyword>
<dbReference type="Gene3D" id="3.90.1590.10">
    <property type="entry name" value="glutathione-dependent formaldehyde- activating enzyme (gfa)"/>
    <property type="match status" value="1"/>
</dbReference>
<dbReference type="PROSITE" id="PS51891">
    <property type="entry name" value="CENP_V_GFA"/>
    <property type="match status" value="1"/>
</dbReference>
<dbReference type="Proteomes" id="UP001600888">
    <property type="component" value="Unassembled WGS sequence"/>
</dbReference>
<dbReference type="InterPro" id="IPR011057">
    <property type="entry name" value="Mss4-like_sf"/>
</dbReference>
<dbReference type="PANTHER" id="PTHR33337:SF39">
    <property type="entry name" value="DUF636 DOMAIN PROTEIN (AFU_ORTHOLOGUE AFUA_6G11530)"/>
    <property type="match status" value="1"/>
</dbReference>
<evidence type="ECO:0000256" key="2">
    <source>
        <dbReference type="ARBA" id="ARBA00022723"/>
    </source>
</evidence>
<evidence type="ECO:0000256" key="3">
    <source>
        <dbReference type="ARBA" id="ARBA00022833"/>
    </source>
</evidence>
<feature type="region of interest" description="Disordered" evidence="5">
    <location>
        <begin position="139"/>
        <end position="158"/>
    </location>
</feature>
<organism evidence="7 8">
    <name type="scientific">Diaporthe vaccinii</name>
    <dbReference type="NCBI Taxonomy" id="105482"/>
    <lineage>
        <taxon>Eukaryota</taxon>
        <taxon>Fungi</taxon>
        <taxon>Dikarya</taxon>
        <taxon>Ascomycota</taxon>
        <taxon>Pezizomycotina</taxon>
        <taxon>Sordariomycetes</taxon>
        <taxon>Sordariomycetidae</taxon>
        <taxon>Diaporthales</taxon>
        <taxon>Diaporthaceae</taxon>
        <taxon>Diaporthe</taxon>
        <taxon>Diaporthe eres species complex</taxon>
    </lineage>
</organism>
<evidence type="ECO:0000256" key="1">
    <source>
        <dbReference type="ARBA" id="ARBA00005495"/>
    </source>
</evidence>
<evidence type="ECO:0000256" key="4">
    <source>
        <dbReference type="ARBA" id="ARBA00023239"/>
    </source>
</evidence>
<keyword evidence="3" id="KW-0862">Zinc</keyword>
<proteinExistence type="inferred from homology"/>
<feature type="domain" description="CENP-V/GFA" evidence="6">
    <location>
        <begin position="82"/>
        <end position="214"/>
    </location>
</feature>
<dbReference type="InterPro" id="IPR006913">
    <property type="entry name" value="CENP-V/GFA"/>
</dbReference>
<comment type="caution">
    <text evidence="7">The sequence shown here is derived from an EMBL/GenBank/DDBJ whole genome shotgun (WGS) entry which is preliminary data.</text>
</comment>
<evidence type="ECO:0000256" key="5">
    <source>
        <dbReference type="SAM" id="MobiDB-lite"/>
    </source>
</evidence>